<evidence type="ECO:0000313" key="2">
    <source>
        <dbReference type="EMBL" id="KAL3279161.1"/>
    </source>
</evidence>
<sequence length="104" mass="11866">MDDDIMDDLPSIPSCSFYGKQKVRSPPPPAVPENSESSDDEKEITLKTIQEKIRPSKFLFEADGNNNNSEGKFFSSEEEAISNVLISPRRKRRKLNKQYSVESR</sequence>
<protein>
    <submittedName>
        <fullName evidence="2">Uncharacterized protein</fullName>
    </submittedName>
</protein>
<reference evidence="2 3" key="1">
    <citation type="journal article" date="2021" name="BMC Biol.">
        <title>Horizontally acquired antibacterial genes associated with adaptive radiation of ladybird beetles.</title>
        <authorList>
            <person name="Li H.S."/>
            <person name="Tang X.F."/>
            <person name="Huang Y.H."/>
            <person name="Xu Z.Y."/>
            <person name="Chen M.L."/>
            <person name="Du X.Y."/>
            <person name="Qiu B.Y."/>
            <person name="Chen P.T."/>
            <person name="Zhang W."/>
            <person name="Slipinski A."/>
            <person name="Escalona H.E."/>
            <person name="Waterhouse R.M."/>
            <person name="Zwick A."/>
            <person name="Pang H."/>
        </authorList>
    </citation>
    <scope>NUCLEOTIDE SEQUENCE [LARGE SCALE GENOMIC DNA]</scope>
    <source>
        <strain evidence="2">SYSU2018</strain>
    </source>
</reference>
<organism evidence="2 3">
    <name type="scientific">Cryptolaemus montrouzieri</name>
    <dbReference type="NCBI Taxonomy" id="559131"/>
    <lineage>
        <taxon>Eukaryota</taxon>
        <taxon>Metazoa</taxon>
        <taxon>Ecdysozoa</taxon>
        <taxon>Arthropoda</taxon>
        <taxon>Hexapoda</taxon>
        <taxon>Insecta</taxon>
        <taxon>Pterygota</taxon>
        <taxon>Neoptera</taxon>
        <taxon>Endopterygota</taxon>
        <taxon>Coleoptera</taxon>
        <taxon>Polyphaga</taxon>
        <taxon>Cucujiformia</taxon>
        <taxon>Coccinelloidea</taxon>
        <taxon>Coccinellidae</taxon>
        <taxon>Scymninae</taxon>
        <taxon>Scymnini</taxon>
        <taxon>Cryptolaemus</taxon>
    </lineage>
</organism>
<feature type="region of interest" description="Disordered" evidence="1">
    <location>
        <begin position="1"/>
        <end position="42"/>
    </location>
</feature>
<accession>A0ABD2NLI2</accession>
<proteinExistence type="predicted"/>
<keyword evidence="3" id="KW-1185">Reference proteome</keyword>
<dbReference type="AlphaFoldDB" id="A0ABD2NLI2"/>
<evidence type="ECO:0000313" key="3">
    <source>
        <dbReference type="Proteomes" id="UP001516400"/>
    </source>
</evidence>
<gene>
    <name evidence="2" type="ORF">HHI36_016675</name>
</gene>
<name>A0ABD2NLI2_9CUCU</name>
<evidence type="ECO:0000256" key="1">
    <source>
        <dbReference type="SAM" id="MobiDB-lite"/>
    </source>
</evidence>
<dbReference type="Proteomes" id="UP001516400">
    <property type="component" value="Unassembled WGS sequence"/>
</dbReference>
<comment type="caution">
    <text evidence="2">The sequence shown here is derived from an EMBL/GenBank/DDBJ whole genome shotgun (WGS) entry which is preliminary data.</text>
</comment>
<dbReference type="EMBL" id="JABFTP020000124">
    <property type="protein sequence ID" value="KAL3279161.1"/>
    <property type="molecule type" value="Genomic_DNA"/>
</dbReference>